<dbReference type="GO" id="GO:0009055">
    <property type="term" value="F:electron transfer activity"/>
    <property type="evidence" value="ECO:0007669"/>
    <property type="project" value="InterPro"/>
</dbReference>
<evidence type="ECO:0000256" key="3">
    <source>
        <dbReference type="ARBA" id="ARBA00022723"/>
    </source>
</evidence>
<feature type="binding site" description="axial binding residue" evidence="6">
    <location>
        <position position="145"/>
    </location>
    <ligand>
        <name>heme c</name>
        <dbReference type="ChEBI" id="CHEBI:61717"/>
    </ligand>
    <ligandPart>
        <name>Fe</name>
        <dbReference type="ChEBI" id="CHEBI:18248"/>
    </ligandPart>
</feature>
<comment type="caution">
    <text evidence="9">The sequence shown here is derived from an EMBL/GenBank/DDBJ whole genome shotgun (WGS) entry which is preliminary data.</text>
</comment>
<keyword evidence="5 6" id="KW-0408">Iron</keyword>
<evidence type="ECO:0000256" key="1">
    <source>
        <dbReference type="ARBA" id="ARBA00022448"/>
    </source>
</evidence>
<comment type="PTM">
    <text evidence="7">Binds 1 heme group per subunit.</text>
</comment>
<evidence type="ECO:0000256" key="4">
    <source>
        <dbReference type="ARBA" id="ARBA00022982"/>
    </source>
</evidence>
<keyword evidence="1" id="KW-0813">Transport</keyword>
<evidence type="ECO:0000256" key="7">
    <source>
        <dbReference type="PIRSR" id="PIRSR000027-2"/>
    </source>
</evidence>
<reference evidence="9 10" key="1">
    <citation type="submission" date="2019-09" db="EMBL/GenBank/DDBJ databases">
        <title>Genome sequence of Roseospira marina, one of the more divergent members of the non-sulfur purple photosynthetic bacterial family, the Rhodospirillaceae.</title>
        <authorList>
            <person name="Meyer T."/>
            <person name="Kyndt J."/>
        </authorList>
    </citation>
    <scope>NUCLEOTIDE SEQUENCE [LARGE SCALE GENOMIC DNA]</scope>
    <source>
        <strain evidence="9 10">DSM 15113</strain>
    </source>
</reference>
<evidence type="ECO:0000313" key="10">
    <source>
        <dbReference type="Proteomes" id="UP000324065"/>
    </source>
</evidence>
<organism evidence="9 10">
    <name type="scientific">Roseospira marina</name>
    <dbReference type="NCBI Taxonomy" id="140057"/>
    <lineage>
        <taxon>Bacteria</taxon>
        <taxon>Pseudomonadati</taxon>
        <taxon>Pseudomonadota</taxon>
        <taxon>Alphaproteobacteria</taxon>
        <taxon>Rhodospirillales</taxon>
        <taxon>Rhodospirillaceae</taxon>
        <taxon>Roseospira</taxon>
    </lineage>
</organism>
<dbReference type="PROSITE" id="PS51009">
    <property type="entry name" value="CYTCII"/>
    <property type="match status" value="1"/>
</dbReference>
<dbReference type="AlphaFoldDB" id="A0A5M6I9R5"/>
<feature type="binding site" description="covalent" evidence="7">
    <location>
        <position position="144"/>
    </location>
    <ligand>
        <name>heme c</name>
        <dbReference type="ChEBI" id="CHEBI:61717"/>
    </ligand>
</feature>
<dbReference type="Pfam" id="PF01322">
    <property type="entry name" value="Cytochrom_C_2"/>
    <property type="match status" value="1"/>
</dbReference>
<name>A0A5M6I9R5_9PROT</name>
<dbReference type="RefSeq" id="WP_150062893.1">
    <property type="nucleotide sequence ID" value="NZ_JACHII010000010.1"/>
</dbReference>
<dbReference type="GO" id="GO:0005506">
    <property type="term" value="F:iron ion binding"/>
    <property type="evidence" value="ECO:0007669"/>
    <property type="project" value="InterPro"/>
</dbReference>
<dbReference type="InterPro" id="IPR002321">
    <property type="entry name" value="Cyt_c_II"/>
</dbReference>
<proteinExistence type="predicted"/>
<dbReference type="GO" id="GO:0022900">
    <property type="term" value="P:electron transport chain"/>
    <property type="evidence" value="ECO:0007669"/>
    <property type="project" value="InterPro"/>
</dbReference>
<keyword evidence="4" id="KW-0249">Electron transport</keyword>
<dbReference type="InterPro" id="IPR012127">
    <property type="entry name" value="Cyt_c_prime"/>
</dbReference>
<keyword evidence="10" id="KW-1185">Reference proteome</keyword>
<evidence type="ECO:0000256" key="6">
    <source>
        <dbReference type="PIRSR" id="PIRSR000027-1"/>
    </source>
</evidence>
<dbReference type="GO" id="GO:0042597">
    <property type="term" value="C:periplasmic space"/>
    <property type="evidence" value="ECO:0007669"/>
    <property type="project" value="InterPro"/>
</dbReference>
<dbReference type="GO" id="GO:0020037">
    <property type="term" value="F:heme binding"/>
    <property type="evidence" value="ECO:0007669"/>
    <property type="project" value="InterPro"/>
</dbReference>
<dbReference type="SUPFAM" id="SSF47175">
    <property type="entry name" value="Cytochromes"/>
    <property type="match status" value="1"/>
</dbReference>
<protein>
    <submittedName>
        <fullName evidence="9">Cytochrome c</fullName>
    </submittedName>
</protein>
<dbReference type="Gene3D" id="1.20.120.10">
    <property type="entry name" value="Cytochrome c/b562"/>
    <property type="match status" value="1"/>
</dbReference>
<keyword evidence="8" id="KW-0732">Signal</keyword>
<evidence type="ECO:0000313" key="9">
    <source>
        <dbReference type="EMBL" id="KAA5604981.1"/>
    </source>
</evidence>
<accession>A0A5M6I9R5</accession>
<dbReference type="EMBL" id="VWPJ01000012">
    <property type="protein sequence ID" value="KAA5604981.1"/>
    <property type="molecule type" value="Genomic_DNA"/>
</dbReference>
<dbReference type="OrthoDB" id="8115790at2"/>
<dbReference type="PRINTS" id="PR00608">
    <property type="entry name" value="CYTCHROMECII"/>
</dbReference>
<feature type="chain" id="PRO_5024389734" evidence="8">
    <location>
        <begin position="24"/>
        <end position="150"/>
    </location>
</feature>
<evidence type="ECO:0000256" key="8">
    <source>
        <dbReference type="SAM" id="SignalP"/>
    </source>
</evidence>
<sequence length="150" mass="15447">MTKGLTAAAALMMAAIAASPAMADDGEAAVQYRKDVMTVAGASMGALGCFMQGGCALEGPVLARAAKSIAFSGELAVDAFKVDTRESMAETDALPKVWEDWEAFEGGLTEMSRAADELAVAAADGDKAAMGPLMRTLGGTCKDCHDTFRD</sequence>
<dbReference type="Proteomes" id="UP000324065">
    <property type="component" value="Unassembled WGS sequence"/>
</dbReference>
<evidence type="ECO:0000256" key="5">
    <source>
        <dbReference type="ARBA" id="ARBA00023004"/>
    </source>
</evidence>
<feature type="binding site" description="covalent" evidence="7">
    <location>
        <position position="141"/>
    </location>
    <ligand>
        <name>heme c</name>
        <dbReference type="ChEBI" id="CHEBI:61717"/>
    </ligand>
</feature>
<dbReference type="PIRSF" id="PIRSF000027">
    <property type="entry name" value="Cytc_c_prime"/>
    <property type="match status" value="1"/>
</dbReference>
<keyword evidence="2 7" id="KW-0349">Heme</keyword>
<evidence type="ECO:0000256" key="2">
    <source>
        <dbReference type="ARBA" id="ARBA00022617"/>
    </source>
</evidence>
<keyword evidence="3 6" id="KW-0479">Metal-binding</keyword>
<feature type="signal peptide" evidence="8">
    <location>
        <begin position="1"/>
        <end position="23"/>
    </location>
</feature>
<gene>
    <name evidence="9" type="ORF">F1188_13145</name>
</gene>
<dbReference type="InterPro" id="IPR015984">
    <property type="entry name" value="Cyt_c_prime_subgr"/>
</dbReference>
<dbReference type="InterPro" id="IPR010980">
    <property type="entry name" value="Cyt_c/b562"/>
</dbReference>